<organism evidence="3 4">
    <name type="scientific">Gordonia caeni</name>
    <dbReference type="NCBI Taxonomy" id="1007097"/>
    <lineage>
        <taxon>Bacteria</taxon>
        <taxon>Bacillati</taxon>
        <taxon>Actinomycetota</taxon>
        <taxon>Actinomycetes</taxon>
        <taxon>Mycobacteriales</taxon>
        <taxon>Gordoniaceae</taxon>
        <taxon>Gordonia</taxon>
    </lineage>
</organism>
<dbReference type="InterPro" id="IPR038720">
    <property type="entry name" value="YprB_RNase_H-like_dom"/>
</dbReference>
<dbReference type="RefSeq" id="WP_344779689.1">
    <property type="nucleotide sequence ID" value="NZ_BAAAZW010000001.1"/>
</dbReference>
<accession>A0ABP7NJB0</accession>
<feature type="domain" description="YprB ribonuclease H-like" evidence="2">
    <location>
        <begin position="448"/>
        <end position="531"/>
    </location>
</feature>
<dbReference type="Pfam" id="PF13482">
    <property type="entry name" value="RNase_H_2"/>
    <property type="match status" value="1"/>
</dbReference>
<dbReference type="NCBIfam" id="TIGR03491">
    <property type="entry name" value="TM0106 family RecB-like putative nuclease"/>
    <property type="match status" value="1"/>
</dbReference>
<keyword evidence="4" id="KW-1185">Reference proteome</keyword>
<dbReference type="Proteomes" id="UP001418444">
    <property type="component" value="Unassembled WGS sequence"/>
</dbReference>
<reference evidence="4" key="1">
    <citation type="journal article" date="2019" name="Int. J. Syst. Evol. Microbiol.">
        <title>The Global Catalogue of Microorganisms (GCM) 10K type strain sequencing project: providing services to taxonomists for standard genome sequencing and annotation.</title>
        <authorList>
            <consortium name="The Broad Institute Genomics Platform"/>
            <consortium name="The Broad Institute Genome Sequencing Center for Infectious Disease"/>
            <person name="Wu L."/>
            <person name="Ma J."/>
        </authorList>
    </citation>
    <scope>NUCLEOTIDE SEQUENCE [LARGE SCALE GENOMIC DNA]</scope>
    <source>
        <strain evidence="4">JCM 16923</strain>
    </source>
</reference>
<evidence type="ECO:0000256" key="1">
    <source>
        <dbReference type="SAM" id="MobiDB-lite"/>
    </source>
</evidence>
<comment type="caution">
    <text evidence="3">The sequence shown here is derived from an EMBL/GenBank/DDBJ whole genome shotgun (WGS) entry which is preliminary data.</text>
</comment>
<gene>
    <name evidence="3" type="ORF">GCM10022231_02030</name>
</gene>
<proteinExistence type="predicted"/>
<dbReference type="InterPro" id="IPR019993">
    <property type="entry name" value="RecB_nuclease_TM0106_put"/>
</dbReference>
<sequence length="547" mass="60211">MSSAVLGARDLTGCEHRLALNTAARESGGEVQRPESPDAARRIEAAQAHRRQVLDTLRALQAPQPRTTTVWVDPDLPHAERAAQTLQACVDGADWIFSAALPTDRGHGRRGHAEALIRHGEGYLPLIIVNHRVTNAAKGDRDPEEPVTLRTSPLESWRPAPDPTRTARSNRRDTLRLAQLAEMLSDLGHAPSSDRAGWVGGVIGVDADVILVVPLGSVMTDYDEIFARRRAVADGRIPTRPRRINECRSCDWWPQCEAQLEEIDDVSLVVGGAGTLALAEAGITTAAQLASYRGDPPENWPGNVAFLDAVVAANCRRAGVPLVRRLARPTVQRADVEVDVDMESYGERGAYLWGTLLTDNRAPHEPVLYRPFGTWDPLPSTEEGLAFGRFWSWLMERRAMAHEAGRSFAAYCYSEQAENRWLRASADRFAGMPGVPLRDDIEAFIASDEWVDIYQAVNTNFICPNGKGLKRIAPVAGFGWQDAEAGGEASMEWYAAAVGLDGGPLDAGQRDRLLRYNEDDVQATKVLREWLSSEQILRLPTVDDLLR</sequence>
<protein>
    <submittedName>
        <fullName evidence="3">TM0106 family RecB-like putative nuclease</fullName>
    </submittedName>
</protein>
<name>A0ABP7NJB0_9ACTN</name>
<evidence type="ECO:0000259" key="2">
    <source>
        <dbReference type="Pfam" id="PF13482"/>
    </source>
</evidence>
<feature type="region of interest" description="Disordered" evidence="1">
    <location>
        <begin position="137"/>
        <end position="169"/>
    </location>
</feature>
<dbReference type="EMBL" id="BAAAZW010000001">
    <property type="protein sequence ID" value="GAA3948393.1"/>
    <property type="molecule type" value="Genomic_DNA"/>
</dbReference>
<evidence type="ECO:0000313" key="3">
    <source>
        <dbReference type="EMBL" id="GAA3948393.1"/>
    </source>
</evidence>
<evidence type="ECO:0000313" key="4">
    <source>
        <dbReference type="Proteomes" id="UP001418444"/>
    </source>
</evidence>